<comment type="caution">
    <text evidence="1">The sequence shown here is derived from an EMBL/GenBank/DDBJ whole genome shotgun (WGS) entry which is preliminary data.</text>
</comment>
<keyword evidence="1" id="KW-0378">Hydrolase</keyword>
<proteinExistence type="predicted"/>
<dbReference type="AlphaFoldDB" id="A0A8X6WL00"/>
<protein>
    <submittedName>
        <fullName evidence="1">SF3 helicase domain-containing protein</fullName>
    </submittedName>
</protein>
<dbReference type="GO" id="GO:0004386">
    <property type="term" value="F:helicase activity"/>
    <property type="evidence" value="ECO:0007669"/>
    <property type="project" value="UniProtKB-KW"/>
</dbReference>
<organism evidence="1 2">
    <name type="scientific">Trichonephila inaurata madagascariensis</name>
    <dbReference type="NCBI Taxonomy" id="2747483"/>
    <lineage>
        <taxon>Eukaryota</taxon>
        <taxon>Metazoa</taxon>
        <taxon>Ecdysozoa</taxon>
        <taxon>Arthropoda</taxon>
        <taxon>Chelicerata</taxon>
        <taxon>Arachnida</taxon>
        <taxon>Araneae</taxon>
        <taxon>Araneomorphae</taxon>
        <taxon>Entelegynae</taxon>
        <taxon>Araneoidea</taxon>
        <taxon>Nephilidae</taxon>
        <taxon>Trichonephila</taxon>
        <taxon>Trichonephila inaurata</taxon>
    </lineage>
</organism>
<gene>
    <name evidence="1" type="primary">AVEN_167046_1</name>
    <name evidence="1" type="ORF">TNIN_107281</name>
</gene>
<reference evidence="1" key="1">
    <citation type="submission" date="2020-08" db="EMBL/GenBank/DDBJ databases">
        <title>Multicomponent nature underlies the extraordinary mechanical properties of spider dragline silk.</title>
        <authorList>
            <person name="Kono N."/>
            <person name="Nakamura H."/>
            <person name="Mori M."/>
            <person name="Yoshida Y."/>
            <person name="Ohtoshi R."/>
            <person name="Malay A.D."/>
            <person name="Moran D.A.P."/>
            <person name="Tomita M."/>
            <person name="Numata K."/>
            <person name="Arakawa K."/>
        </authorList>
    </citation>
    <scope>NUCLEOTIDE SEQUENCE</scope>
</reference>
<dbReference type="Proteomes" id="UP000886998">
    <property type="component" value="Unassembled WGS sequence"/>
</dbReference>
<name>A0A8X6WL00_9ARAC</name>
<accession>A0A8X6WL00</accession>
<sequence>MPVVTPYQPIYKLTFNTVINNDANTISDHEIVANFTYSQQETQYIHKGNELQINCGNSWMKSYNYFTYSPILIADLDTTNPAMDRWYRISQVTLPVENDIFKNINLALKQDNFTFASISNPLKLILTYKNGTYFLPVFYAWVQHLGISSHLLVSHLRLLLNNNDLLDKIEKMESKLIDYISQDFSINTILFCGSNLVAKPKSMKDKIQSIIENIREI</sequence>
<keyword evidence="1" id="KW-0347">Helicase</keyword>
<evidence type="ECO:0000313" key="2">
    <source>
        <dbReference type="Proteomes" id="UP000886998"/>
    </source>
</evidence>
<keyword evidence="1" id="KW-0067">ATP-binding</keyword>
<evidence type="ECO:0000313" key="1">
    <source>
        <dbReference type="EMBL" id="GFY37093.1"/>
    </source>
</evidence>
<keyword evidence="1" id="KW-0547">Nucleotide-binding</keyword>
<dbReference type="OrthoDB" id="6470255at2759"/>
<dbReference type="EMBL" id="BMAV01000099">
    <property type="protein sequence ID" value="GFY37093.1"/>
    <property type="molecule type" value="Genomic_DNA"/>
</dbReference>
<keyword evidence="2" id="KW-1185">Reference proteome</keyword>